<dbReference type="Proteomes" id="UP001341840">
    <property type="component" value="Unassembled WGS sequence"/>
</dbReference>
<keyword evidence="2" id="KW-0813">Transport</keyword>
<evidence type="ECO:0000256" key="1">
    <source>
        <dbReference type="ARBA" id="ARBA00004370"/>
    </source>
</evidence>
<dbReference type="EMBL" id="JASCZI010211477">
    <property type="protein sequence ID" value="MED6192582.1"/>
    <property type="molecule type" value="Genomic_DNA"/>
</dbReference>
<evidence type="ECO:0000256" key="4">
    <source>
        <dbReference type="ARBA" id="ARBA00022970"/>
    </source>
</evidence>
<protein>
    <recommendedName>
        <fullName evidence="8">Amino acid transporter transmembrane domain-containing protein</fullName>
    </recommendedName>
</protein>
<keyword evidence="10" id="KW-1185">Reference proteome</keyword>
<keyword evidence="5 7" id="KW-1133">Transmembrane helix</keyword>
<evidence type="ECO:0000259" key="8">
    <source>
        <dbReference type="Pfam" id="PF01490"/>
    </source>
</evidence>
<keyword evidence="4" id="KW-0029">Amino-acid transport</keyword>
<evidence type="ECO:0000256" key="2">
    <source>
        <dbReference type="ARBA" id="ARBA00022448"/>
    </source>
</evidence>
<evidence type="ECO:0000256" key="3">
    <source>
        <dbReference type="ARBA" id="ARBA00022692"/>
    </source>
</evidence>
<evidence type="ECO:0000256" key="6">
    <source>
        <dbReference type="ARBA" id="ARBA00023136"/>
    </source>
</evidence>
<dbReference type="InterPro" id="IPR013057">
    <property type="entry name" value="AA_transpt_TM"/>
</dbReference>
<comment type="subcellular location">
    <subcellularLocation>
        <location evidence="1">Membrane</location>
    </subcellularLocation>
</comment>
<feature type="transmembrane region" description="Helical" evidence="7">
    <location>
        <begin position="38"/>
        <end position="60"/>
    </location>
</feature>
<proteinExistence type="predicted"/>
<organism evidence="9 10">
    <name type="scientific">Stylosanthes scabra</name>
    <dbReference type="NCBI Taxonomy" id="79078"/>
    <lineage>
        <taxon>Eukaryota</taxon>
        <taxon>Viridiplantae</taxon>
        <taxon>Streptophyta</taxon>
        <taxon>Embryophyta</taxon>
        <taxon>Tracheophyta</taxon>
        <taxon>Spermatophyta</taxon>
        <taxon>Magnoliopsida</taxon>
        <taxon>eudicotyledons</taxon>
        <taxon>Gunneridae</taxon>
        <taxon>Pentapetalae</taxon>
        <taxon>rosids</taxon>
        <taxon>fabids</taxon>
        <taxon>Fabales</taxon>
        <taxon>Fabaceae</taxon>
        <taxon>Papilionoideae</taxon>
        <taxon>50 kb inversion clade</taxon>
        <taxon>dalbergioids sensu lato</taxon>
        <taxon>Dalbergieae</taxon>
        <taxon>Pterocarpus clade</taxon>
        <taxon>Stylosanthes</taxon>
    </lineage>
</organism>
<gene>
    <name evidence="9" type="ORF">PIB30_011657</name>
</gene>
<comment type="caution">
    <text evidence="9">The sequence shown here is derived from an EMBL/GenBank/DDBJ whole genome shotgun (WGS) entry which is preliminary data.</text>
</comment>
<accession>A0ABU6X4L6</accession>
<evidence type="ECO:0000256" key="5">
    <source>
        <dbReference type="ARBA" id="ARBA00022989"/>
    </source>
</evidence>
<sequence length="209" mass="23568">MDYDNKEGSSDHDVSASAVKQKQLEDWLPVTASRNAKWWYSAFHNPTAMVGAGVLSLPYAMAHMGWFMKHFVRTAAKSEPLIGSSFLLPSTLSLYNSLISTLLLQLSCLSRVIADVDYSIKSESTSDGVFHFFSALGDVAFAYNAFNSREAFQDLHCYWSIDNDTISYWCHEEYHRLCQELQVFLMSLSNHCVVIALKLALVDKITSEE</sequence>
<reference evidence="9 10" key="1">
    <citation type="journal article" date="2023" name="Plants (Basel)">
        <title>Bridging the Gap: Combining Genomics and Transcriptomics Approaches to Understand Stylosanthes scabra, an Orphan Legume from the Brazilian Caatinga.</title>
        <authorList>
            <person name="Ferreira-Neto J.R.C."/>
            <person name="da Silva M.D."/>
            <person name="Binneck E."/>
            <person name="de Melo N.F."/>
            <person name="da Silva R.H."/>
            <person name="de Melo A.L.T.M."/>
            <person name="Pandolfi V."/>
            <person name="Bustamante F.O."/>
            <person name="Brasileiro-Vidal A.C."/>
            <person name="Benko-Iseppon A.M."/>
        </authorList>
    </citation>
    <scope>NUCLEOTIDE SEQUENCE [LARGE SCALE GENOMIC DNA]</scope>
    <source>
        <tissue evidence="9">Leaves</tissue>
    </source>
</reference>
<evidence type="ECO:0000313" key="9">
    <source>
        <dbReference type="EMBL" id="MED6192582.1"/>
    </source>
</evidence>
<keyword evidence="6 7" id="KW-0472">Membrane</keyword>
<dbReference type="Pfam" id="PF01490">
    <property type="entry name" value="Aa_trans"/>
    <property type="match status" value="1"/>
</dbReference>
<evidence type="ECO:0000313" key="10">
    <source>
        <dbReference type="Proteomes" id="UP001341840"/>
    </source>
</evidence>
<evidence type="ECO:0000256" key="7">
    <source>
        <dbReference type="SAM" id="Phobius"/>
    </source>
</evidence>
<feature type="domain" description="Amino acid transporter transmembrane" evidence="8">
    <location>
        <begin position="35"/>
        <end position="68"/>
    </location>
</feature>
<keyword evidence="3 7" id="KW-0812">Transmembrane</keyword>
<name>A0ABU6X4L6_9FABA</name>